<evidence type="ECO:0000313" key="15">
    <source>
        <dbReference type="Proteomes" id="UP001180724"/>
    </source>
</evidence>
<dbReference type="Proteomes" id="UP001180724">
    <property type="component" value="Unassembled WGS sequence"/>
</dbReference>
<gene>
    <name evidence="14" type="ORF">RM812_18785</name>
</gene>
<evidence type="ECO:0000259" key="12">
    <source>
        <dbReference type="PROSITE" id="PS52004"/>
    </source>
</evidence>
<feature type="region of interest" description="C-terminal hotdog fold" evidence="9">
    <location>
        <begin position="1028"/>
        <end position="1164"/>
    </location>
</feature>
<feature type="active site" description="Proton donor; for dehydratase activity" evidence="9">
    <location>
        <position position="1089"/>
    </location>
</feature>
<feature type="active site" description="Proton acceptor; for dehydratase activity" evidence="9">
    <location>
        <position position="931"/>
    </location>
</feature>
<dbReference type="InterPro" id="IPR049551">
    <property type="entry name" value="PKS_DH_C"/>
</dbReference>
<keyword evidence="6" id="KW-0045">Antibiotic biosynthesis</keyword>
<dbReference type="SUPFAM" id="SSF47336">
    <property type="entry name" value="ACP-like"/>
    <property type="match status" value="1"/>
</dbReference>
<dbReference type="PROSITE" id="PS00012">
    <property type="entry name" value="PHOSPHOPANTETHEINE"/>
    <property type="match status" value="1"/>
</dbReference>
<dbReference type="InterPro" id="IPR020806">
    <property type="entry name" value="PKS_PP-bd"/>
</dbReference>
<dbReference type="Gene3D" id="3.30.70.3290">
    <property type="match status" value="1"/>
</dbReference>
<evidence type="ECO:0000256" key="9">
    <source>
        <dbReference type="PROSITE-ProRule" id="PRU01363"/>
    </source>
</evidence>
<feature type="region of interest" description="Disordered" evidence="10">
    <location>
        <begin position="1007"/>
        <end position="1027"/>
    </location>
</feature>
<evidence type="ECO:0000256" key="5">
    <source>
        <dbReference type="ARBA" id="ARBA00022679"/>
    </source>
</evidence>
<protein>
    <submittedName>
        <fullName evidence="14">SDR family NAD(P)-dependent oxidoreductase</fullName>
    </submittedName>
</protein>
<keyword evidence="3" id="KW-0596">Phosphopantetheine</keyword>
<dbReference type="PANTHER" id="PTHR43775">
    <property type="entry name" value="FATTY ACID SYNTHASE"/>
    <property type="match status" value="1"/>
</dbReference>
<dbReference type="Gene3D" id="1.10.1200.10">
    <property type="entry name" value="ACP-like"/>
    <property type="match status" value="1"/>
</dbReference>
<dbReference type="InterPro" id="IPR016039">
    <property type="entry name" value="Thiolase-like"/>
</dbReference>
<keyword evidence="4" id="KW-0597">Phosphoprotein</keyword>
<comment type="cofactor">
    <cofactor evidence="1">
        <name>pantetheine 4'-phosphate</name>
        <dbReference type="ChEBI" id="CHEBI:47942"/>
    </cofactor>
</comment>
<evidence type="ECO:0000256" key="4">
    <source>
        <dbReference type="ARBA" id="ARBA00022553"/>
    </source>
</evidence>
<evidence type="ECO:0000259" key="13">
    <source>
        <dbReference type="PROSITE" id="PS52019"/>
    </source>
</evidence>
<dbReference type="EMBL" id="JAVRFH010000017">
    <property type="protein sequence ID" value="MDT0612244.1"/>
    <property type="molecule type" value="Genomic_DNA"/>
</dbReference>
<dbReference type="CDD" id="cd08956">
    <property type="entry name" value="KR_3_FAS_SDR_x"/>
    <property type="match status" value="1"/>
</dbReference>
<dbReference type="Pfam" id="PF00109">
    <property type="entry name" value="ketoacyl-synt"/>
    <property type="match status" value="1"/>
</dbReference>
<dbReference type="SMART" id="SM00822">
    <property type="entry name" value="PKS_KR"/>
    <property type="match status" value="1"/>
</dbReference>
<evidence type="ECO:0000256" key="1">
    <source>
        <dbReference type="ARBA" id="ARBA00001957"/>
    </source>
</evidence>
<dbReference type="InterPro" id="IPR050091">
    <property type="entry name" value="PKS_NRPS_Biosynth_Enz"/>
</dbReference>
<evidence type="ECO:0000256" key="3">
    <source>
        <dbReference type="ARBA" id="ARBA00022450"/>
    </source>
</evidence>
<dbReference type="InterPro" id="IPR036736">
    <property type="entry name" value="ACP-like_sf"/>
</dbReference>
<keyword evidence="15" id="KW-1185">Reference proteome</keyword>
<dbReference type="InterPro" id="IPR049900">
    <property type="entry name" value="PKS_mFAS_DH"/>
</dbReference>
<reference evidence="14" key="1">
    <citation type="submission" date="2024-05" db="EMBL/GenBank/DDBJ databases">
        <title>30 novel species of actinomycetes from the DSMZ collection.</title>
        <authorList>
            <person name="Nouioui I."/>
        </authorList>
    </citation>
    <scope>NUCLEOTIDE SEQUENCE</scope>
    <source>
        <strain evidence="14">DSM 40712</strain>
    </source>
</reference>
<feature type="domain" description="Carrier" evidence="11">
    <location>
        <begin position="1615"/>
        <end position="1690"/>
    </location>
</feature>
<dbReference type="SUPFAM" id="SSF52151">
    <property type="entry name" value="FabD/lysophospholipase-like"/>
    <property type="match status" value="1"/>
</dbReference>
<dbReference type="PROSITE" id="PS00606">
    <property type="entry name" value="KS3_1"/>
    <property type="match status" value="1"/>
</dbReference>
<evidence type="ECO:0000259" key="11">
    <source>
        <dbReference type="PROSITE" id="PS50075"/>
    </source>
</evidence>
<feature type="domain" description="PKS/mFAS DH" evidence="13">
    <location>
        <begin position="899"/>
        <end position="1164"/>
    </location>
</feature>
<dbReference type="InterPro" id="IPR009081">
    <property type="entry name" value="PP-bd_ACP"/>
</dbReference>
<dbReference type="InterPro" id="IPR018201">
    <property type="entry name" value="Ketoacyl_synth_AS"/>
</dbReference>
<dbReference type="Gene3D" id="3.40.366.10">
    <property type="entry name" value="Malonyl-Coenzyme A Acyl Carrier Protein, domain 2"/>
    <property type="match status" value="1"/>
</dbReference>
<sequence>MSNDEKLRQYLKRSIADARQARLRVREMEEREREPIAIVAMACRYPGGVASPEDLWRLVEEGQDAITPFPADRGWDLDEAADPATRPPSAGGFLRGADQFDAGFFGISPREALAMDPQQRLMLETTWEVLERAGIDPETLRGAPVGVFVGSGSQDYCPTNGQAPAGVDGYLLTGASSAVLSGRVSYAFGFEGQAVTVDTACSSSLTALHLASHALRRDECSLAVVGGVTVMASPVVFTEFGRLGGTAPDGRCKAFSARADGAGFAEGVGVLLAERLSEARRKGHPVLAVVRGSAVNQDGASSGLTAPNGPAQQRVIGEALAGAGLSAAEVDMVEAHGTGTALGDPIEAQAVLATYGQNRDRPLLLGSVKSNIGHTQAAAGIAGVIKTVMALRRGVAPRTLHVDEPSRNVDWSAGKVRLLTEAQPWPDTGRPRRAGVSSFGISGTNGHVILEAVEAVEAAEAAYSAPAGAPAQVLPWVLSAKSGAALRAQAARLRASVEARPHLGLSDVGASLATTRSAFEHRAAVVAADRDGFLRGLSALARGDDTAAGLVRGVAKSGKLAFLFSGQGSQRVGMGRELAARFPVFESAFTEVCARFDRHLERPLREAMTDAALLDQTAYTQASLFAVEVALFRLAQSWGLRPDALAGHSIGELVAAHVSGAMSLDDAVALVAARGRLMQALPAGGAMVAIAAPEADVAPLLNERVSIAAVNGPSAVVISGDEEAVLAIASRFRRTRRLRVSHAFHSPLLEPMLDEFRRVAQALSYGRPRIPVVSNVNGGPVTRFTAEHWVRHVRETVRFADGLRTLESRGVTTFLELGPDAVLAATSDGVATIPFLRKDRPEPETALTALADLHVRGVDLHWAGLFADTGARRVDLPTYAFQHERYWLHTGPGRASAEHPLLDTSVELATSGGAVFTGRLSSAGHPWLTDHQVLGSVVLPGAAMVELALHAADRTGGDGLADLTLEAPLVLPEKGRVELQVTSDGGAFGIHSRPVGASEWTRHASGAFAEGRPGPEEPARTEWPPKDAEAADVSGLYARLRTAGLVYGRTFQGVRAVWRYGDDVLAEVALPDDVAVDAGRYGMHPALLDAALHAAALTLTGDGTRLPFSWRGVRLHAARATALRVRLSPIGPEEFTVYAVDRSGAAVLSIDALVLRPTSARRLQAARAKETLFRVGWESRPTPGQASASPCVVLGPDGLGLASALGAPRAADLVSADGASDLVVSCADGDPDIRASLDRVLRLTQSWLADDRAAASRLVVVTRKAVGPDATDPAGAAVWGMLRSAQLEHPGRIVLVDLDDEDASLRALPGILSCAEPQTAVRSGRASVPRLERLGRFEPGPSPFRSGGTVLVTGGTGVLGAAVARHLVTAHGVRHLLLVSRSGTADAADLSHLSDLGAEVSTAACDVGDRAALAEVLASIPADRPLTGVVHAAGVVDDGVVSSLSPEQVDKVLRAKADGARNLHELTRDLDAFVLFSSVAGTLGSAGQANYAAANACLDALARHRRASGLPATSVAWGPWERLSGMTRGMNAADRARLTRFGIAALSTDDALASFDAAVAAEEAVVVAMRLDTTAPRGDVHDMLSGPATRRARREATAVDLREQLAGLPAQEQDRKVSEAVRTHIATILGFSSAERVDTEQGLLEMGFDSLTAVELRNRLNTATGLRLPATLIFDCPTPMALSRHVAAELRRRRSDDRPGEPVSTLVVLSEVDRLEKLLSASSPGGDGHARIADRLRELMTRWDDLAARAQKTERPGRGPARGPDRSTVSAKLQSASADEVLAFIQKEFGR</sequence>
<feature type="compositionally biased region" description="Basic and acidic residues" evidence="10">
    <location>
        <begin position="1013"/>
        <end position="1027"/>
    </location>
</feature>
<dbReference type="Pfam" id="PF14765">
    <property type="entry name" value="PS-DH"/>
    <property type="match status" value="1"/>
</dbReference>
<proteinExistence type="predicted"/>
<feature type="region of interest" description="Disordered" evidence="10">
    <location>
        <begin position="1749"/>
        <end position="1774"/>
    </location>
</feature>
<dbReference type="Pfam" id="PF21089">
    <property type="entry name" value="PKS_DH_N"/>
    <property type="match status" value="1"/>
</dbReference>
<dbReference type="SMART" id="SM00827">
    <property type="entry name" value="PKS_AT"/>
    <property type="match status" value="1"/>
</dbReference>
<dbReference type="Pfam" id="PF22953">
    <property type="entry name" value="SpnB_Rossmann"/>
    <property type="match status" value="1"/>
</dbReference>
<dbReference type="Pfam" id="PF00698">
    <property type="entry name" value="Acyl_transf_1"/>
    <property type="match status" value="1"/>
</dbReference>
<dbReference type="CDD" id="cd00833">
    <property type="entry name" value="PKS"/>
    <property type="match status" value="1"/>
</dbReference>
<comment type="pathway">
    <text evidence="2">Antibiotic biosynthesis.</text>
</comment>
<dbReference type="Gene3D" id="3.10.129.110">
    <property type="entry name" value="Polyketide synthase dehydratase"/>
    <property type="match status" value="1"/>
</dbReference>
<dbReference type="InterPro" id="IPR016036">
    <property type="entry name" value="Malonyl_transacylase_ACP-bd"/>
</dbReference>
<dbReference type="SMART" id="SM00826">
    <property type="entry name" value="PKS_DH"/>
    <property type="match status" value="1"/>
</dbReference>
<dbReference type="PROSITE" id="PS52019">
    <property type="entry name" value="PKS_MFAS_DH"/>
    <property type="match status" value="1"/>
</dbReference>
<dbReference type="InterPro" id="IPR016035">
    <property type="entry name" value="Acyl_Trfase/lysoPLipase"/>
</dbReference>
<name>A0ABU3APY4_9ACTN</name>
<organism evidence="14 15">
    <name type="scientific">Streptomyces lancefieldiae</name>
    <dbReference type="NCBI Taxonomy" id="3075520"/>
    <lineage>
        <taxon>Bacteria</taxon>
        <taxon>Bacillati</taxon>
        <taxon>Actinomycetota</taxon>
        <taxon>Actinomycetes</taxon>
        <taxon>Kitasatosporales</taxon>
        <taxon>Streptomycetaceae</taxon>
        <taxon>Streptomyces</taxon>
    </lineage>
</organism>
<dbReference type="InterPro" id="IPR001227">
    <property type="entry name" value="Ac_transferase_dom_sf"/>
</dbReference>
<dbReference type="SMART" id="SM00823">
    <property type="entry name" value="PKS_PP"/>
    <property type="match status" value="1"/>
</dbReference>
<evidence type="ECO:0000256" key="10">
    <source>
        <dbReference type="SAM" id="MobiDB-lite"/>
    </source>
</evidence>
<dbReference type="Pfam" id="PF16197">
    <property type="entry name" value="KAsynt_C_assoc"/>
    <property type="match status" value="1"/>
</dbReference>
<dbReference type="SMART" id="SM00825">
    <property type="entry name" value="PKS_KS"/>
    <property type="match status" value="1"/>
</dbReference>
<dbReference type="InterPro" id="IPR014031">
    <property type="entry name" value="Ketoacyl_synth_C"/>
</dbReference>
<dbReference type="Pfam" id="PF08990">
    <property type="entry name" value="Docking"/>
    <property type="match status" value="1"/>
</dbReference>
<evidence type="ECO:0000313" key="14">
    <source>
        <dbReference type="EMBL" id="MDT0612244.1"/>
    </source>
</evidence>
<comment type="caution">
    <text evidence="14">The sequence shown here is derived from an EMBL/GenBank/DDBJ whole genome shotgun (WGS) entry which is preliminary data.</text>
</comment>
<dbReference type="Gene3D" id="3.40.47.10">
    <property type="match status" value="1"/>
</dbReference>
<dbReference type="InterPro" id="IPR020807">
    <property type="entry name" value="PKS_DH"/>
</dbReference>
<dbReference type="InterPro" id="IPR020841">
    <property type="entry name" value="PKS_Beta-ketoAc_synthase_dom"/>
</dbReference>
<dbReference type="SMART" id="SM01294">
    <property type="entry name" value="PKS_PP_betabranch"/>
    <property type="match status" value="1"/>
</dbReference>
<dbReference type="InterPro" id="IPR032821">
    <property type="entry name" value="PKS_assoc"/>
</dbReference>
<dbReference type="InterPro" id="IPR057326">
    <property type="entry name" value="KR_dom"/>
</dbReference>
<dbReference type="SUPFAM" id="SSF53901">
    <property type="entry name" value="Thiolase-like"/>
    <property type="match status" value="1"/>
</dbReference>
<dbReference type="SUPFAM" id="SSF51735">
    <property type="entry name" value="NAD(P)-binding Rossmann-fold domains"/>
    <property type="match status" value="2"/>
</dbReference>
<dbReference type="InterPro" id="IPR015083">
    <property type="entry name" value="NorB/c/GfsB-D-like_docking"/>
</dbReference>
<dbReference type="InterPro" id="IPR055123">
    <property type="entry name" value="SpnB-like_Rossmann"/>
</dbReference>
<dbReference type="Gene3D" id="3.40.50.720">
    <property type="entry name" value="NAD(P)-binding Rossmann-like Domain"/>
    <property type="match status" value="1"/>
</dbReference>
<evidence type="ECO:0000256" key="8">
    <source>
        <dbReference type="ARBA" id="ARBA00023315"/>
    </source>
</evidence>
<feature type="domain" description="Ketosynthase family 3 (KS3)" evidence="12">
    <location>
        <begin position="33"/>
        <end position="452"/>
    </location>
</feature>
<keyword evidence="7" id="KW-0511">Multifunctional enzyme</keyword>
<evidence type="ECO:0000256" key="6">
    <source>
        <dbReference type="ARBA" id="ARBA00023194"/>
    </source>
</evidence>
<evidence type="ECO:0000256" key="2">
    <source>
        <dbReference type="ARBA" id="ARBA00004792"/>
    </source>
</evidence>
<dbReference type="InterPro" id="IPR014030">
    <property type="entry name" value="Ketoacyl_synth_N"/>
</dbReference>
<dbReference type="PROSITE" id="PS52004">
    <property type="entry name" value="KS3_2"/>
    <property type="match status" value="1"/>
</dbReference>
<dbReference type="InterPro" id="IPR042104">
    <property type="entry name" value="PKS_dehydratase_sf"/>
</dbReference>
<dbReference type="PANTHER" id="PTHR43775:SF51">
    <property type="entry name" value="INACTIVE PHENOLPHTHIOCEROL SYNTHESIS POLYKETIDE SYNTHASE TYPE I PKS1-RELATED"/>
    <property type="match status" value="1"/>
</dbReference>
<dbReference type="Pfam" id="PF00550">
    <property type="entry name" value="PP-binding"/>
    <property type="match status" value="1"/>
</dbReference>
<keyword evidence="8" id="KW-0012">Acyltransferase</keyword>
<dbReference type="InterPro" id="IPR014043">
    <property type="entry name" value="Acyl_transferase_dom"/>
</dbReference>
<dbReference type="Pfam" id="PF02801">
    <property type="entry name" value="Ketoacyl-synt_C"/>
    <property type="match status" value="1"/>
</dbReference>
<dbReference type="SUPFAM" id="SSF55048">
    <property type="entry name" value="Probable ACP-binding domain of malonyl-CoA ACP transacylase"/>
    <property type="match status" value="1"/>
</dbReference>
<evidence type="ECO:0000256" key="7">
    <source>
        <dbReference type="ARBA" id="ARBA00023268"/>
    </source>
</evidence>
<dbReference type="InterPro" id="IPR006162">
    <property type="entry name" value="Ppantetheine_attach_site"/>
</dbReference>
<dbReference type="PROSITE" id="PS50075">
    <property type="entry name" value="CARRIER"/>
    <property type="match status" value="1"/>
</dbReference>
<dbReference type="InterPro" id="IPR036291">
    <property type="entry name" value="NAD(P)-bd_dom_sf"/>
</dbReference>
<feature type="region of interest" description="N-terminal hotdog fold" evidence="9">
    <location>
        <begin position="899"/>
        <end position="1015"/>
    </location>
</feature>
<dbReference type="InterPro" id="IPR049552">
    <property type="entry name" value="PKS_DH_N"/>
</dbReference>
<keyword evidence="5" id="KW-0808">Transferase</keyword>
<dbReference type="InterPro" id="IPR013968">
    <property type="entry name" value="PKS_KR"/>
</dbReference>
<accession>A0ABU3APY4</accession>
<dbReference type="Pfam" id="PF08659">
    <property type="entry name" value="KR"/>
    <property type="match status" value="1"/>
</dbReference>